<dbReference type="Proteomes" id="UP000289886">
    <property type="component" value="Unassembled WGS sequence"/>
</dbReference>
<name>A0A444UI23_ACIRT</name>
<protein>
    <submittedName>
        <fullName evidence="3">Androglobin</fullName>
    </submittedName>
</protein>
<feature type="region of interest" description="Disordered" evidence="1">
    <location>
        <begin position="68"/>
        <end position="137"/>
    </location>
</feature>
<sequence>MFPAKALENVPVLEAAAEAAGAAGELSATMHKYVIQATVLHKSWTLNESELAYVQVLKEAEKLYERVQGEKPEEATTPVRMEAPHIDSQKPAVIPPKSSTKKGREKPVEKSEKDKPSKEKEKIVPLSPPSCTGLVRKPLPQAVLKDEFRTMQQQKEKFEENGAQRAGDRIKKHAEEKLYEQLQVVKLICASC</sequence>
<dbReference type="AlphaFoldDB" id="A0A444UI23"/>
<proteinExistence type="predicted"/>
<gene>
    <name evidence="3" type="ORF">EOD39_4490</name>
</gene>
<dbReference type="PANTHER" id="PTHR46298">
    <property type="entry name" value="ANDROGLOBIN"/>
    <property type="match status" value="1"/>
</dbReference>
<dbReference type="PANTHER" id="PTHR46298:SF1">
    <property type="entry name" value="ANDROGLOBIN"/>
    <property type="match status" value="1"/>
</dbReference>
<comment type="caution">
    <text evidence="3">The sequence shown here is derived from an EMBL/GenBank/DDBJ whole genome shotgun (WGS) entry which is preliminary data.</text>
</comment>
<evidence type="ECO:0000313" key="4">
    <source>
        <dbReference type="Proteomes" id="UP000289886"/>
    </source>
</evidence>
<evidence type="ECO:0000256" key="1">
    <source>
        <dbReference type="SAM" id="MobiDB-lite"/>
    </source>
</evidence>
<reference evidence="3 4" key="1">
    <citation type="submission" date="2019-01" db="EMBL/GenBank/DDBJ databases">
        <title>Draft Genome and Complete Hox-Cluster Characterization of the Sterlet Sturgeon (Acipenser ruthenus).</title>
        <authorList>
            <person name="Wei Q."/>
        </authorList>
    </citation>
    <scope>NUCLEOTIDE SEQUENCE [LARGE SCALE GENOMIC DNA]</scope>
    <source>
        <strain evidence="3">WHYD16114868_AA</strain>
        <tissue evidence="3">Blood</tissue>
    </source>
</reference>
<evidence type="ECO:0000313" key="3">
    <source>
        <dbReference type="EMBL" id="RXM34830.1"/>
    </source>
</evidence>
<dbReference type="InterPro" id="IPR054095">
    <property type="entry name" value="Androglobin_V"/>
</dbReference>
<dbReference type="InterPro" id="IPR053033">
    <property type="entry name" value="Androglobin-like"/>
</dbReference>
<keyword evidence="4" id="KW-1185">Reference proteome</keyword>
<feature type="domain" description="Androglobin" evidence="2">
    <location>
        <begin position="30"/>
        <end position="121"/>
    </location>
</feature>
<dbReference type="EMBL" id="SCEB01214532">
    <property type="protein sequence ID" value="RXM34830.1"/>
    <property type="molecule type" value="Genomic_DNA"/>
</dbReference>
<feature type="compositionally biased region" description="Basic and acidic residues" evidence="1">
    <location>
        <begin position="105"/>
        <end position="123"/>
    </location>
</feature>
<dbReference type="Pfam" id="PF22070">
    <property type="entry name" value="Androglobin_V"/>
    <property type="match status" value="1"/>
</dbReference>
<evidence type="ECO:0000259" key="2">
    <source>
        <dbReference type="Pfam" id="PF22070"/>
    </source>
</evidence>
<organism evidence="3 4">
    <name type="scientific">Acipenser ruthenus</name>
    <name type="common">Sterlet sturgeon</name>
    <dbReference type="NCBI Taxonomy" id="7906"/>
    <lineage>
        <taxon>Eukaryota</taxon>
        <taxon>Metazoa</taxon>
        <taxon>Chordata</taxon>
        <taxon>Craniata</taxon>
        <taxon>Vertebrata</taxon>
        <taxon>Euteleostomi</taxon>
        <taxon>Actinopterygii</taxon>
        <taxon>Chondrostei</taxon>
        <taxon>Acipenseriformes</taxon>
        <taxon>Acipenseridae</taxon>
        <taxon>Acipenser</taxon>
    </lineage>
</organism>
<accession>A0A444UI23</accession>